<dbReference type="InterPro" id="IPR037239">
    <property type="entry name" value="OSBP_sf"/>
</dbReference>
<evidence type="ECO:0000256" key="6">
    <source>
        <dbReference type="RuleBase" id="RU003845"/>
    </source>
</evidence>
<dbReference type="InterPro" id="IPR000648">
    <property type="entry name" value="Oxysterol-bd"/>
</dbReference>
<evidence type="ECO:0000256" key="5">
    <source>
        <dbReference type="RuleBase" id="RU003844"/>
    </source>
</evidence>
<dbReference type="AlphaFoldDB" id="A0A9D3M5T6"/>
<dbReference type="InterPro" id="IPR011993">
    <property type="entry name" value="PH-like_dom_sf"/>
</dbReference>
<dbReference type="GO" id="GO:0006869">
    <property type="term" value="P:lipid transport"/>
    <property type="evidence" value="ECO:0007669"/>
    <property type="project" value="UniProtKB-KW"/>
</dbReference>
<dbReference type="Gene3D" id="2.40.160.120">
    <property type="match status" value="1"/>
</dbReference>
<dbReference type="PANTHER" id="PTHR10972">
    <property type="entry name" value="OXYSTEROL-BINDING PROTEIN-RELATED"/>
    <property type="match status" value="1"/>
</dbReference>
<name>A0A9D3M5T6_ANGAN</name>
<dbReference type="FunFam" id="2.40.160.120:FF:000002">
    <property type="entry name" value="Oxysterol-binding protein"/>
    <property type="match status" value="1"/>
</dbReference>
<dbReference type="Proteomes" id="UP001044222">
    <property type="component" value="Chromosome 9"/>
</dbReference>
<dbReference type="FunFam" id="1.10.287.2720:FF:000001">
    <property type="entry name" value="Oxysterol-binding OBPalpha"/>
    <property type="match status" value="1"/>
</dbReference>
<dbReference type="FunFam" id="3.30.70.3490:FF:000001">
    <property type="entry name" value="Oxysterol-binding protein"/>
    <property type="match status" value="1"/>
</dbReference>
<dbReference type="CDD" id="cd13291">
    <property type="entry name" value="PH_ORP10_ORP11"/>
    <property type="match status" value="1"/>
</dbReference>
<evidence type="ECO:0000313" key="9">
    <source>
        <dbReference type="EMBL" id="KAG5842376.1"/>
    </source>
</evidence>
<feature type="region of interest" description="Disordered" evidence="7">
    <location>
        <begin position="184"/>
        <end position="206"/>
    </location>
</feature>
<dbReference type="Pfam" id="PF00169">
    <property type="entry name" value="PH"/>
    <property type="match status" value="1"/>
</dbReference>
<accession>A0A9D3M5T6</accession>
<proteinExistence type="inferred from homology"/>
<evidence type="ECO:0000256" key="2">
    <source>
        <dbReference type="ARBA" id="ARBA00022553"/>
    </source>
</evidence>
<evidence type="ECO:0000313" key="10">
    <source>
        <dbReference type="Proteomes" id="UP001044222"/>
    </source>
</evidence>
<dbReference type="Gene3D" id="3.30.70.3490">
    <property type="match status" value="1"/>
</dbReference>
<feature type="compositionally biased region" description="Low complexity" evidence="7">
    <location>
        <begin position="365"/>
        <end position="377"/>
    </location>
</feature>
<comment type="similarity">
    <text evidence="5">Belongs to the OSBP family.</text>
</comment>
<feature type="domain" description="PH" evidence="8">
    <location>
        <begin position="66"/>
        <end position="163"/>
    </location>
</feature>
<dbReference type="SUPFAM" id="SSF50729">
    <property type="entry name" value="PH domain-like"/>
    <property type="match status" value="1"/>
</dbReference>
<feature type="region of interest" description="Disordered" evidence="7">
    <location>
        <begin position="1"/>
        <end position="58"/>
    </location>
</feature>
<keyword evidence="2" id="KW-0597">Phosphoprotein</keyword>
<dbReference type="SUPFAM" id="SSF144000">
    <property type="entry name" value="Oxysterol-binding protein-like"/>
    <property type="match status" value="1"/>
</dbReference>
<organism evidence="9 10">
    <name type="scientific">Anguilla anguilla</name>
    <name type="common">European freshwater eel</name>
    <name type="synonym">Muraena anguilla</name>
    <dbReference type="NCBI Taxonomy" id="7936"/>
    <lineage>
        <taxon>Eukaryota</taxon>
        <taxon>Metazoa</taxon>
        <taxon>Chordata</taxon>
        <taxon>Craniata</taxon>
        <taxon>Vertebrata</taxon>
        <taxon>Euteleostomi</taxon>
        <taxon>Actinopterygii</taxon>
        <taxon>Neopterygii</taxon>
        <taxon>Teleostei</taxon>
        <taxon>Anguilliformes</taxon>
        <taxon>Anguillidae</taxon>
        <taxon>Anguilla</taxon>
    </lineage>
</organism>
<dbReference type="EMBL" id="JAFIRN010000009">
    <property type="protein sequence ID" value="KAG5842376.1"/>
    <property type="molecule type" value="Genomic_DNA"/>
</dbReference>
<dbReference type="SMART" id="SM00233">
    <property type="entry name" value="PH"/>
    <property type="match status" value="1"/>
</dbReference>
<dbReference type="Gene3D" id="1.10.287.2720">
    <property type="match status" value="1"/>
</dbReference>
<evidence type="ECO:0000256" key="3">
    <source>
        <dbReference type="ARBA" id="ARBA00023055"/>
    </source>
</evidence>
<dbReference type="Gene3D" id="2.30.29.30">
    <property type="entry name" value="Pleckstrin-homology domain (PH domain)/Phosphotyrosine-binding domain (PTB)"/>
    <property type="match status" value="1"/>
</dbReference>
<dbReference type="InterPro" id="IPR018494">
    <property type="entry name" value="Oxysterol-bd_CS"/>
</dbReference>
<dbReference type="GO" id="GO:0005829">
    <property type="term" value="C:cytosol"/>
    <property type="evidence" value="ECO:0007669"/>
    <property type="project" value="TreeGrafter"/>
</dbReference>
<feature type="compositionally biased region" description="Acidic residues" evidence="7">
    <location>
        <begin position="400"/>
        <end position="414"/>
    </location>
</feature>
<evidence type="ECO:0000256" key="1">
    <source>
        <dbReference type="ARBA" id="ARBA00022448"/>
    </source>
</evidence>
<dbReference type="GO" id="GO:0015485">
    <property type="term" value="F:cholesterol binding"/>
    <property type="evidence" value="ECO:0007669"/>
    <property type="project" value="TreeGrafter"/>
</dbReference>
<dbReference type="InterPro" id="IPR001849">
    <property type="entry name" value="PH_domain"/>
</dbReference>
<dbReference type="Pfam" id="PF01237">
    <property type="entry name" value="Oxysterol_BP"/>
    <property type="match status" value="2"/>
</dbReference>
<reference evidence="9" key="1">
    <citation type="submission" date="2021-01" db="EMBL/GenBank/DDBJ databases">
        <title>A chromosome-scale assembly of European eel, Anguilla anguilla.</title>
        <authorList>
            <person name="Henkel C."/>
            <person name="Jong-Raadsen S.A."/>
            <person name="Dufour S."/>
            <person name="Weltzien F.-A."/>
            <person name="Palstra A.P."/>
            <person name="Pelster B."/>
            <person name="Spaink H.P."/>
            <person name="Van Den Thillart G.E."/>
            <person name="Jansen H."/>
            <person name="Zahm M."/>
            <person name="Klopp C."/>
            <person name="Cedric C."/>
            <person name="Louis A."/>
            <person name="Berthelot C."/>
            <person name="Parey E."/>
            <person name="Roest Crollius H."/>
            <person name="Montfort J."/>
            <person name="Robinson-Rechavi M."/>
            <person name="Bucao C."/>
            <person name="Bouchez O."/>
            <person name="Gislard M."/>
            <person name="Lluch J."/>
            <person name="Milhes M."/>
            <person name="Lampietro C."/>
            <person name="Lopez Roques C."/>
            <person name="Donnadieu C."/>
            <person name="Braasch I."/>
            <person name="Desvignes T."/>
            <person name="Postlethwait J."/>
            <person name="Bobe J."/>
            <person name="Guiguen Y."/>
            <person name="Dirks R."/>
        </authorList>
    </citation>
    <scope>NUCLEOTIDE SEQUENCE</scope>
    <source>
        <strain evidence="9">Tag_6206</strain>
        <tissue evidence="9">Liver</tissue>
    </source>
</reference>
<dbReference type="GO" id="GO:0016020">
    <property type="term" value="C:membrane"/>
    <property type="evidence" value="ECO:0007669"/>
    <property type="project" value="TreeGrafter"/>
</dbReference>
<gene>
    <name evidence="9" type="ORF">ANANG_G00177000</name>
</gene>
<comment type="caution">
    <text evidence="9">The sequence shown here is derived from an EMBL/GenBank/DDBJ whole genome shotgun (WGS) entry which is preliminary data.</text>
</comment>
<evidence type="ECO:0000259" key="8">
    <source>
        <dbReference type="PROSITE" id="PS50003"/>
    </source>
</evidence>
<keyword evidence="3 6" id="KW-0445">Lipid transport</keyword>
<keyword evidence="4" id="KW-0446">Lipid-binding</keyword>
<evidence type="ECO:0000256" key="7">
    <source>
        <dbReference type="SAM" id="MobiDB-lite"/>
    </source>
</evidence>
<dbReference type="PROSITE" id="PS50003">
    <property type="entry name" value="PH_DOMAIN"/>
    <property type="match status" value="1"/>
</dbReference>
<evidence type="ECO:0000256" key="4">
    <source>
        <dbReference type="ARBA" id="ARBA00023121"/>
    </source>
</evidence>
<dbReference type="PROSITE" id="PS01013">
    <property type="entry name" value="OSBP"/>
    <property type="match status" value="1"/>
</dbReference>
<protein>
    <recommendedName>
        <fullName evidence="6">Oxysterol-binding protein</fullName>
    </recommendedName>
</protein>
<sequence length="784" mass="86662">MENAFSGAHPGTSKTNSVFSADRANSARKIGRTHSPGSVSVGSPAGGTGNRGRVSGNSLGLQQAHKGHLEGVLCKYTNLLQGWQNRYFVLDPELGQLQYFVNEHAKSQKPRGSLPLIGAVVAHSDEAPHMFTVHSTNGELYKLRASDAKEQQFWMNQLQTCARRHSDSSAKLRKLKGSDEHLYVEKTGNGQEGMGSSSSSSGRTHSFVFLPPSSSPGTQRHSVHPGAPNNIVTITHHKSPAAARRAKNQYPGRLMEVKEIMTQVEGQQKSLVHSIESLPARGPLSCLDQDLLLLKATSAATLSCLGECLNILHQNVTQVTQQNQNRGPPPPRVVLTRRSVVPVTDAGPDWPEPKSPAVQRMKNGSLSSLASAEPSPALRKKSLPPGAEHPGVEAFSPSEEVTDTEDNEEEDLGVMDDQRSVILHLLSQLKLGMDLTRVVLPTFILEKRSLLEMYANFMAHPDMFLSITAAGSPEERIVGFVEYYMTAFHEGRKGAVAKKPYNPILGESFRCSWEVPRDRVRPPRTNSSAPPARDCARPDAAGCYRVRFVAEQVSHHPPVSGFYCECPERRMCVNAHVWTKSKFMGMSIGVSMVGEGVLCLLEHDEEYVFTLPSAYARSILTVPWVELGGKVFISCAKSGYSATVTFHTKPFYGGKVHRVTAEVKHNPTNTIVCKAQGEWNGTLEFTYSSGETKVIDTGKLPVFRKKIRPVEKQGRSESRRLWQSVTMALKEGNIDTATEHKHCLEERQRDEERQRAASNTPWKPKYFIKEGEGWVYHNPLWKTH</sequence>
<keyword evidence="10" id="KW-1185">Reference proteome</keyword>
<dbReference type="PANTHER" id="PTHR10972:SF47">
    <property type="entry name" value="OXYSTEROL-BINDING PROTEIN-RELATED PROTEIN 10"/>
    <property type="match status" value="1"/>
</dbReference>
<keyword evidence="1 6" id="KW-0813">Transport</keyword>
<feature type="region of interest" description="Disordered" evidence="7">
    <location>
        <begin position="339"/>
        <end position="414"/>
    </location>
</feature>